<gene>
    <name evidence="9" type="ORF">GM160_06355</name>
</gene>
<dbReference type="KEGG" id="ghl:GM160_06355"/>
<proteinExistence type="inferred from homology"/>
<evidence type="ECO:0000256" key="6">
    <source>
        <dbReference type="RuleBase" id="RU003983"/>
    </source>
</evidence>
<keyword evidence="3 6" id="KW-0378">Hydrolase</keyword>
<dbReference type="Proteomes" id="UP000427716">
    <property type="component" value="Chromosome"/>
</dbReference>
<dbReference type="GO" id="GO:0016020">
    <property type="term" value="C:membrane"/>
    <property type="evidence" value="ECO:0007669"/>
    <property type="project" value="TreeGrafter"/>
</dbReference>
<feature type="domain" description="Peptidase M48" evidence="8">
    <location>
        <begin position="67"/>
        <end position="248"/>
    </location>
</feature>
<dbReference type="AlphaFoldDB" id="A0A6I6D0W4"/>
<evidence type="ECO:0000256" key="1">
    <source>
        <dbReference type="ARBA" id="ARBA00022670"/>
    </source>
</evidence>
<keyword evidence="2" id="KW-0479">Metal-binding</keyword>
<dbReference type="PANTHER" id="PTHR22726">
    <property type="entry name" value="METALLOENDOPEPTIDASE OMA1"/>
    <property type="match status" value="1"/>
</dbReference>
<evidence type="ECO:0000256" key="4">
    <source>
        <dbReference type="ARBA" id="ARBA00022833"/>
    </source>
</evidence>
<evidence type="ECO:0000313" key="10">
    <source>
        <dbReference type="Proteomes" id="UP000427716"/>
    </source>
</evidence>
<keyword evidence="1 6" id="KW-0645">Protease</keyword>
<keyword evidence="10" id="KW-1185">Reference proteome</keyword>
<dbReference type="RefSeq" id="WP_136866146.1">
    <property type="nucleotide sequence ID" value="NZ_CP046415.1"/>
</dbReference>
<keyword evidence="7" id="KW-0732">Signal</keyword>
<dbReference type="EMBL" id="CP046415">
    <property type="protein sequence ID" value="QGT78548.1"/>
    <property type="molecule type" value="Genomic_DNA"/>
</dbReference>
<evidence type="ECO:0000259" key="8">
    <source>
        <dbReference type="Pfam" id="PF01435"/>
    </source>
</evidence>
<dbReference type="PROSITE" id="PS51257">
    <property type="entry name" value="PROKAR_LIPOPROTEIN"/>
    <property type="match status" value="1"/>
</dbReference>
<dbReference type="GO" id="GO:0004222">
    <property type="term" value="F:metalloendopeptidase activity"/>
    <property type="evidence" value="ECO:0007669"/>
    <property type="project" value="InterPro"/>
</dbReference>
<accession>A0A6I6D0W4</accession>
<keyword evidence="4 6" id="KW-0862">Zinc</keyword>
<dbReference type="Gene3D" id="3.30.2010.10">
    <property type="entry name" value="Metalloproteases ('zincins'), catalytic domain"/>
    <property type="match status" value="1"/>
</dbReference>
<dbReference type="Pfam" id="PF01435">
    <property type="entry name" value="Peptidase_M48"/>
    <property type="match status" value="1"/>
</dbReference>
<dbReference type="GO" id="GO:0051603">
    <property type="term" value="P:proteolysis involved in protein catabolic process"/>
    <property type="evidence" value="ECO:0007669"/>
    <property type="project" value="TreeGrafter"/>
</dbReference>
<dbReference type="CDD" id="cd07331">
    <property type="entry name" value="M48C_Oma1_like"/>
    <property type="match status" value="1"/>
</dbReference>
<evidence type="ECO:0000256" key="2">
    <source>
        <dbReference type="ARBA" id="ARBA00022723"/>
    </source>
</evidence>
<feature type="chain" id="PRO_5026012122" evidence="7">
    <location>
        <begin position="24"/>
        <end position="263"/>
    </location>
</feature>
<sequence>MRVPRLPMAVTLAGALLVTAGCATHPVTGRSQLMIMPEGQANQMAYQAYSQMTEQKPTLPASHPASQRVQRITQRIVPQAIRVYPQAGGWQWESRVFRDDSVNAFAMAGGKVGINTGMLDKIQPSDDELAQVIAHEVAHALSGHTREKMSMAMTQQMGLSVASALGGLDGRTAAMAQQVATVAVDLPFSRRMELEADEVGLLLAARAGYDPHAAVSLWQKMQARGGGGGPEWLSTHPNSSNRIQALERAIPSVMPEYRRATGR</sequence>
<dbReference type="PANTHER" id="PTHR22726:SF1">
    <property type="entry name" value="METALLOENDOPEPTIDASE OMA1, MITOCHONDRIAL"/>
    <property type="match status" value="1"/>
</dbReference>
<evidence type="ECO:0000256" key="7">
    <source>
        <dbReference type="SAM" id="SignalP"/>
    </source>
</evidence>
<dbReference type="InterPro" id="IPR001915">
    <property type="entry name" value="Peptidase_M48"/>
</dbReference>
<evidence type="ECO:0000256" key="3">
    <source>
        <dbReference type="ARBA" id="ARBA00022801"/>
    </source>
</evidence>
<comment type="similarity">
    <text evidence="6">Belongs to the peptidase M48 family.</text>
</comment>
<dbReference type="InterPro" id="IPR051156">
    <property type="entry name" value="Mito/Outer_Membr_Metalloprot"/>
</dbReference>
<keyword evidence="5 6" id="KW-0482">Metalloprotease</keyword>
<protein>
    <submittedName>
        <fullName evidence="9">M48 family metalloprotease</fullName>
    </submittedName>
</protein>
<comment type="cofactor">
    <cofactor evidence="6">
        <name>Zn(2+)</name>
        <dbReference type="ChEBI" id="CHEBI:29105"/>
    </cofactor>
    <text evidence="6">Binds 1 zinc ion per subunit.</text>
</comment>
<reference evidence="9 10" key="1">
    <citation type="submission" date="2019-11" db="EMBL/GenBank/DDBJ databases">
        <authorList>
            <person name="Zhang J."/>
            <person name="Sun C."/>
        </authorList>
    </citation>
    <scope>NUCLEOTIDE SEQUENCE [LARGE SCALE GENOMIC DNA]</scope>
    <source>
        <strain evidence="10">sp2</strain>
    </source>
</reference>
<evidence type="ECO:0000256" key="5">
    <source>
        <dbReference type="ARBA" id="ARBA00023049"/>
    </source>
</evidence>
<feature type="signal peptide" evidence="7">
    <location>
        <begin position="1"/>
        <end position="23"/>
    </location>
</feature>
<evidence type="ECO:0000313" key="9">
    <source>
        <dbReference type="EMBL" id="QGT78548.1"/>
    </source>
</evidence>
<organism evidence="9 10">
    <name type="scientific">Guyparkeria halophila</name>
    <dbReference type="NCBI Taxonomy" id="47960"/>
    <lineage>
        <taxon>Bacteria</taxon>
        <taxon>Pseudomonadati</taxon>
        <taxon>Pseudomonadota</taxon>
        <taxon>Gammaproteobacteria</taxon>
        <taxon>Chromatiales</taxon>
        <taxon>Thioalkalibacteraceae</taxon>
        <taxon>Guyparkeria</taxon>
    </lineage>
</organism>
<dbReference type="GO" id="GO:0046872">
    <property type="term" value="F:metal ion binding"/>
    <property type="evidence" value="ECO:0007669"/>
    <property type="project" value="UniProtKB-KW"/>
</dbReference>
<name>A0A6I6D0W4_9GAMM</name>